<evidence type="ECO:0000313" key="4">
    <source>
        <dbReference type="EMBL" id="PJI85717.1"/>
    </source>
</evidence>
<feature type="region of interest" description="Disordered" evidence="1">
    <location>
        <begin position="177"/>
        <end position="197"/>
    </location>
</feature>
<feature type="transmembrane region" description="Helical" evidence="2">
    <location>
        <begin position="20"/>
        <end position="41"/>
    </location>
</feature>
<feature type="domain" description="Potassium channel" evidence="3">
    <location>
        <begin position="91"/>
        <end position="169"/>
    </location>
</feature>
<proteinExistence type="predicted"/>
<feature type="transmembrane region" description="Helical" evidence="2">
    <location>
        <begin position="123"/>
        <end position="141"/>
    </location>
</feature>
<evidence type="ECO:0000313" key="5">
    <source>
        <dbReference type="Proteomes" id="UP000231586"/>
    </source>
</evidence>
<gene>
    <name evidence="4" type="ORF">CLV34_2907</name>
</gene>
<keyword evidence="2" id="KW-0472">Membrane</keyword>
<organism evidence="4 5">
    <name type="scientific">Luteimicrobium subarcticum</name>
    <dbReference type="NCBI Taxonomy" id="620910"/>
    <lineage>
        <taxon>Bacteria</taxon>
        <taxon>Bacillati</taxon>
        <taxon>Actinomycetota</taxon>
        <taxon>Actinomycetes</taxon>
        <taxon>Micrococcales</taxon>
        <taxon>Luteimicrobium</taxon>
    </lineage>
</organism>
<reference evidence="4 5" key="1">
    <citation type="submission" date="2017-11" db="EMBL/GenBank/DDBJ databases">
        <title>Genomic Encyclopedia of Archaeal and Bacterial Type Strains, Phase II (KMG-II): From Individual Species to Whole Genera.</title>
        <authorList>
            <person name="Goeker M."/>
        </authorList>
    </citation>
    <scope>NUCLEOTIDE SEQUENCE [LARGE SCALE GENOMIC DNA]</scope>
    <source>
        <strain evidence="4 5">DSM 22413</strain>
    </source>
</reference>
<dbReference type="Pfam" id="PF07885">
    <property type="entry name" value="Ion_trans_2"/>
    <property type="match status" value="1"/>
</dbReference>
<accession>A0A2M8W470</accession>
<dbReference type="InterPro" id="IPR013099">
    <property type="entry name" value="K_chnl_dom"/>
</dbReference>
<keyword evidence="2" id="KW-1133">Transmembrane helix</keyword>
<keyword evidence="5" id="KW-1185">Reference proteome</keyword>
<feature type="transmembrane region" description="Helical" evidence="2">
    <location>
        <begin position="147"/>
        <end position="168"/>
    </location>
</feature>
<dbReference type="EMBL" id="PGTZ01000011">
    <property type="protein sequence ID" value="PJI85717.1"/>
    <property type="molecule type" value="Genomic_DNA"/>
</dbReference>
<keyword evidence="2" id="KW-0812">Transmembrane</keyword>
<dbReference type="SUPFAM" id="SSF81324">
    <property type="entry name" value="Voltage-gated potassium channels"/>
    <property type="match status" value="1"/>
</dbReference>
<dbReference type="AlphaFoldDB" id="A0A2M8W470"/>
<sequence>MPRAIKPWADLTLRQRQAEVALSLVHVLLSWAGVLLVYFLLPFDRDQWSDELVRLLVALVLLALLVAWQVSKVLDSHVPTLRAGQALGTILVVFLAVFSSAYLTLSHADPSRFTQPIDHVDALYFTVTTFATVGFGDITAVGDLTRALVTVQMVLDLVLIGLVVRLLMAAARLSRENGPRQRTGHGRRAGDGDADAS</sequence>
<feature type="transmembrane region" description="Helical" evidence="2">
    <location>
        <begin position="83"/>
        <end position="103"/>
    </location>
</feature>
<dbReference type="Proteomes" id="UP000231586">
    <property type="component" value="Unassembled WGS sequence"/>
</dbReference>
<dbReference type="RefSeq" id="WP_100350989.1">
    <property type="nucleotide sequence ID" value="NZ_PGTZ01000011.1"/>
</dbReference>
<evidence type="ECO:0000259" key="3">
    <source>
        <dbReference type="Pfam" id="PF07885"/>
    </source>
</evidence>
<comment type="caution">
    <text evidence="4">The sequence shown here is derived from an EMBL/GenBank/DDBJ whole genome shotgun (WGS) entry which is preliminary data.</text>
</comment>
<protein>
    <submittedName>
        <fullName evidence="4">Ion channel</fullName>
    </submittedName>
</protein>
<evidence type="ECO:0000256" key="2">
    <source>
        <dbReference type="SAM" id="Phobius"/>
    </source>
</evidence>
<name>A0A2M8W470_9MICO</name>
<dbReference type="Gene3D" id="1.10.287.70">
    <property type="match status" value="1"/>
</dbReference>
<dbReference type="OrthoDB" id="9799090at2"/>
<evidence type="ECO:0000256" key="1">
    <source>
        <dbReference type="SAM" id="MobiDB-lite"/>
    </source>
</evidence>
<feature type="transmembrane region" description="Helical" evidence="2">
    <location>
        <begin position="53"/>
        <end position="71"/>
    </location>
</feature>